<dbReference type="Pfam" id="PF13440">
    <property type="entry name" value="Polysacc_synt_3"/>
    <property type="match status" value="1"/>
</dbReference>
<keyword evidence="4 8" id="KW-0812">Transmembrane</keyword>
<keyword evidence="5 8" id="KW-1133">Transmembrane helix</keyword>
<comment type="subcellular location">
    <subcellularLocation>
        <location evidence="1">Cell membrane</location>
        <topology evidence="1">Multi-pass membrane protein</topology>
    </subcellularLocation>
</comment>
<feature type="transmembrane region" description="Helical" evidence="8">
    <location>
        <begin position="62"/>
        <end position="88"/>
    </location>
</feature>
<reference evidence="9 10" key="1">
    <citation type="journal article" date="2019" name="Int. J. Syst. Evol. Microbiol.">
        <title>The Global Catalogue of Microorganisms (GCM) 10K type strain sequencing project: providing services to taxonomists for standard genome sequencing and annotation.</title>
        <authorList>
            <consortium name="The Broad Institute Genomics Platform"/>
            <consortium name="The Broad Institute Genome Sequencing Center for Infectious Disease"/>
            <person name="Wu L."/>
            <person name="Ma J."/>
        </authorList>
    </citation>
    <scope>NUCLEOTIDE SEQUENCE [LARGE SCALE GENOMIC DNA]</scope>
    <source>
        <strain evidence="9 10">JCM 14283</strain>
    </source>
</reference>
<feature type="transmembrane region" description="Helical" evidence="8">
    <location>
        <begin position="459"/>
        <end position="478"/>
    </location>
</feature>
<dbReference type="EMBL" id="BAAANB010000001">
    <property type="protein sequence ID" value="GAA2020972.1"/>
    <property type="molecule type" value="Genomic_DNA"/>
</dbReference>
<comment type="caution">
    <text evidence="9">The sequence shown here is derived from an EMBL/GenBank/DDBJ whole genome shotgun (WGS) entry which is preliminary data.</text>
</comment>
<comment type="similarity">
    <text evidence="2">Belongs to the polysaccharide synthase family.</text>
</comment>
<evidence type="ECO:0000313" key="9">
    <source>
        <dbReference type="EMBL" id="GAA2020972.1"/>
    </source>
</evidence>
<feature type="transmembrane region" description="Helical" evidence="8">
    <location>
        <begin position="190"/>
        <end position="209"/>
    </location>
</feature>
<feature type="transmembrane region" description="Helical" evidence="8">
    <location>
        <begin position="100"/>
        <end position="123"/>
    </location>
</feature>
<feature type="transmembrane region" description="Helical" evidence="8">
    <location>
        <begin position="403"/>
        <end position="423"/>
    </location>
</feature>
<feature type="transmembrane region" description="Helical" evidence="8">
    <location>
        <begin position="135"/>
        <end position="153"/>
    </location>
</feature>
<dbReference type="InterPro" id="IPR050833">
    <property type="entry name" value="Poly_Biosynth_Transport"/>
</dbReference>
<accession>A0ABN2TU46</accession>
<organism evidence="9 10">
    <name type="scientific">Terrabacter terrae</name>
    <dbReference type="NCBI Taxonomy" id="318434"/>
    <lineage>
        <taxon>Bacteria</taxon>
        <taxon>Bacillati</taxon>
        <taxon>Actinomycetota</taxon>
        <taxon>Actinomycetes</taxon>
        <taxon>Micrococcales</taxon>
        <taxon>Intrasporangiaceae</taxon>
        <taxon>Terrabacter</taxon>
    </lineage>
</organism>
<feature type="transmembrane region" description="Helical" evidence="8">
    <location>
        <begin position="160"/>
        <end position="184"/>
    </location>
</feature>
<proteinExistence type="inferred from homology"/>
<dbReference type="CDD" id="cd13127">
    <property type="entry name" value="MATE_tuaB_like"/>
    <property type="match status" value="1"/>
</dbReference>
<name>A0ABN2TU46_9MICO</name>
<evidence type="ECO:0000256" key="6">
    <source>
        <dbReference type="ARBA" id="ARBA00023136"/>
    </source>
</evidence>
<keyword evidence="3" id="KW-1003">Cell membrane</keyword>
<evidence type="ECO:0000256" key="4">
    <source>
        <dbReference type="ARBA" id="ARBA00022692"/>
    </source>
</evidence>
<keyword evidence="10" id="KW-1185">Reference proteome</keyword>
<feature type="transmembrane region" description="Helical" evidence="8">
    <location>
        <begin position="435"/>
        <end position="453"/>
    </location>
</feature>
<evidence type="ECO:0000256" key="5">
    <source>
        <dbReference type="ARBA" id="ARBA00022989"/>
    </source>
</evidence>
<evidence type="ECO:0000313" key="10">
    <source>
        <dbReference type="Proteomes" id="UP001501285"/>
    </source>
</evidence>
<protein>
    <submittedName>
        <fullName evidence="9">Oligosaccharide flippase family protein</fullName>
    </submittedName>
</protein>
<feature type="transmembrane region" description="Helical" evidence="8">
    <location>
        <begin position="311"/>
        <end position="335"/>
    </location>
</feature>
<evidence type="ECO:0000256" key="7">
    <source>
        <dbReference type="SAM" id="MobiDB-lite"/>
    </source>
</evidence>
<evidence type="ECO:0000256" key="2">
    <source>
        <dbReference type="ARBA" id="ARBA00007430"/>
    </source>
</evidence>
<dbReference type="PANTHER" id="PTHR30250">
    <property type="entry name" value="PST FAMILY PREDICTED COLANIC ACID TRANSPORTER"/>
    <property type="match status" value="1"/>
</dbReference>
<feature type="transmembrane region" description="Helical" evidence="8">
    <location>
        <begin position="375"/>
        <end position="397"/>
    </location>
</feature>
<dbReference type="PANTHER" id="PTHR30250:SF10">
    <property type="entry name" value="LIPOPOLYSACCHARIDE BIOSYNTHESIS PROTEIN WZXC"/>
    <property type="match status" value="1"/>
</dbReference>
<dbReference type="RefSeq" id="WP_343987517.1">
    <property type="nucleotide sequence ID" value="NZ_BAAANB010000001.1"/>
</dbReference>
<gene>
    <name evidence="9" type="ORF">GCM10009740_06810</name>
</gene>
<dbReference type="Proteomes" id="UP001501285">
    <property type="component" value="Unassembled WGS sequence"/>
</dbReference>
<feature type="transmembrane region" description="Helical" evidence="8">
    <location>
        <begin position="347"/>
        <end position="368"/>
    </location>
</feature>
<evidence type="ECO:0000256" key="3">
    <source>
        <dbReference type="ARBA" id="ARBA00022475"/>
    </source>
</evidence>
<feature type="region of interest" description="Disordered" evidence="7">
    <location>
        <begin position="1"/>
        <end position="24"/>
    </location>
</feature>
<keyword evidence="6 8" id="KW-0472">Membrane</keyword>
<evidence type="ECO:0000256" key="1">
    <source>
        <dbReference type="ARBA" id="ARBA00004651"/>
    </source>
</evidence>
<sequence length="519" mass="53934">MEPAGHPDAGSGVEAPEPEPEDGLGRRAVSGVLWLAANKWVVRASGFATLMVLTRQLSPREFGVVAAAMTVIPFVYLLSDLGFSTYLLQADDVDQESLSTAFWTSVGAAVLLSAGLVMLAPVLAAGFQSPELAQILRVLVLAAVPTVLAGVPLSLLRRKLAFRAVALQSLAAALLGQVVAVVVALRGGGVWALVDQVIVTQAVIAVLAWRCAAWRPSLQVSTVRLRRMVVFGAWVSGVDIVATVRQVAESWIISAALGPSALGLLNVAQRLVLVAQELVAASMVPVSTIVFSRVRESADRLRGAYLKALGLVYGVVSPVMIVIVVTAPGLVPLLFGPEWGASVGPTQALAVAGIITLGAMLDHGLLYGLGRPGTWLAYAVVVDAATVGTTAICVRWGLAGVTVGFVVVALLATLARWVLISRLHGWGLRVSARPFLGIAPITAVSTLVGLAASKLPPDGSLLGVVLAATVALVVYAALLRLLASHVITAALGVLPVPERYASRLGRLFGLGRAPAVRTW</sequence>
<evidence type="ECO:0000256" key="8">
    <source>
        <dbReference type="SAM" id="Phobius"/>
    </source>
</evidence>